<dbReference type="NCBIfam" id="TIGR00809">
    <property type="entry name" value="secB"/>
    <property type="match status" value="1"/>
</dbReference>
<comment type="similarity">
    <text evidence="1 6">Belongs to the SecB family.</text>
</comment>
<dbReference type="Gene3D" id="3.10.420.10">
    <property type="entry name" value="SecB-like"/>
    <property type="match status" value="1"/>
</dbReference>
<proteinExistence type="inferred from homology"/>
<keyword evidence="3 6" id="KW-0653">Protein transport</keyword>
<name>A0A285QBN5_9SPHN</name>
<dbReference type="GO" id="GO:0051262">
    <property type="term" value="P:protein tetramerization"/>
    <property type="evidence" value="ECO:0007669"/>
    <property type="project" value="InterPro"/>
</dbReference>
<keyword evidence="8" id="KW-1185">Reference proteome</keyword>
<evidence type="ECO:0000256" key="4">
    <source>
        <dbReference type="ARBA" id="ARBA00023010"/>
    </source>
</evidence>
<dbReference type="SUPFAM" id="SSF54611">
    <property type="entry name" value="SecB-like"/>
    <property type="match status" value="1"/>
</dbReference>
<dbReference type="InterPro" id="IPR035958">
    <property type="entry name" value="SecB-like_sf"/>
</dbReference>
<evidence type="ECO:0000256" key="5">
    <source>
        <dbReference type="ARBA" id="ARBA00023186"/>
    </source>
</evidence>
<dbReference type="Proteomes" id="UP000219494">
    <property type="component" value="Unassembled WGS sequence"/>
</dbReference>
<dbReference type="PANTHER" id="PTHR36918">
    <property type="match status" value="1"/>
</dbReference>
<dbReference type="Pfam" id="PF02556">
    <property type="entry name" value="SecB"/>
    <property type="match status" value="1"/>
</dbReference>
<sequence length="196" mass="20858">MLGAALIIVAAAPPTLRRRQALHKGIIMADEQFGAAGGPLTNGEDTAPVAGVISQYVKDLSFENPNAPAIYQLPGAPKIDVGFNIGAAKVGDDLHEVVLKIDVRAETEDGQVAFVVDLTFAGLFGLRNIPDEHLQPFLLGEAPRILFPFARRVVADTVRDGGFPPLLLDPIDFGQLYLQQLAQQTQLAEGEPAGQA</sequence>
<dbReference type="PANTHER" id="PTHR36918:SF1">
    <property type="entry name" value="PROTEIN-EXPORT PROTEIN SECB"/>
    <property type="match status" value="1"/>
</dbReference>
<dbReference type="AlphaFoldDB" id="A0A285QBN5"/>
<dbReference type="GO" id="GO:0015031">
    <property type="term" value="P:protein transport"/>
    <property type="evidence" value="ECO:0007669"/>
    <property type="project" value="UniProtKB-UniRule"/>
</dbReference>
<dbReference type="GO" id="GO:0051082">
    <property type="term" value="F:unfolded protein binding"/>
    <property type="evidence" value="ECO:0007669"/>
    <property type="project" value="InterPro"/>
</dbReference>
<evidence type="ECO:0000256" key="6">
    <source>
        <dbReference type="HAMAP-Rule" id="MF_00821"/>
    </source>
</evidence>
<accession>A0A285QBN5</accession>
<reference evidence="7 8" key="1">
    <citation type="submission" date="2017-07" db="EMBL/GenBank/DDBJ databases">
        <authorList>
            <person name="Sun Z.S."/>
            <person name="Albrecht U."/>
            <person name="Echele G."/>
            <person name="Lee C.C."/>
        </authorList>
    </citation>
    <scope>NUCLEOTIDE SEQUENCE [LARGE SCALE GENOMIC DNA]</scope>
    <source>
        <strain evidence="7 8">CGMCC 1.12672</strain>
    </source>
</reference>
<dbReference type="PRINTS" id="PR01594">
    <property type="entry name" value="SECBCHAPRONE"/>
</dbReference>
<gene>
    <name evidence="6" type="primary">secB</name>
    <name evidence="7" type="ORF">SAMN06297144_0479</name>
</gene>
<organism evidence="7 8">
    <name type="scientific">Sphingomonas guangdongensis</name>
    <dbReference type="NCBI Taxonomy" id="1141890"/>
    <lineage>
        <taxon>Bacteria</taxon>
        <taxon>Pseudomonadati</taxon>
        <taxon>Pseudomonadota</taxon>
        <taxon>Alphaproteobacteria</taxon>
        <taxon>Sphingomonadales</taxon>
        <taxon>Sphingomonadaceae</taxon>
        <taxon>Sphingomonas</taxon>
    </lineage>
</organism>
<comment type="function">
    <text evidence="6">One of the proteins required for the normal export of preproteins out of the cell cytoplasm. It is a molecular chaperone that binds to a subset of precursor proteins, maintaining them in a translocation-competent state. It also specifically binds to its receptor SecA.</text>
</comment>
<dbReference type="GO" id="GO:0005737">
    <property type="term" value="C:cytoplasm"/>
    <property type="evidence" value="ECO:0007669"/>
    <property type="project" value="UniProtKB-SubCell"/>
</dbReference>
<evidence type="ECO:0000313" key="7">
    <source>
        <dbReference type="EMBL" id="SOB79303.1"/>
    </source>
</evidence>
<dbReference type="InterPro" id="IPR003708">
    <property type="entry name" value="SecB"/>
</dbReference>
<dbReference type="NCBIfam" id="NF004392">
    <property type="entry name" value="PRK05751.1-3"/>
    <property type="match status" value="1"/>
</dbReference>
<evidence type="ECO:0000256" key="3">
    <source>
        <dbReference type="ARBA" id="ARBA00022927"/>
    </source>
</evidence>
<protein>
    <recommendedName>
        <fullName evidence="6">Protein-export protein SecB</fullName>
    </recommendedName>
</protein>
<evidence type="ECO:0000256" key="2">
    <source>
        <dbReference type="ARBA" id="ARBA00022448"/>
    </source>
</evidence>
<evidence type="ECO:0000256" key="1">
    <source>
        <dbReference type="ARBA" id="ARBA00009990"/>
    </source>
</evidence>
<dbReference type="GO" id="GO:0006457">
    <property type="term" value="P:protein folding"/>
    <property type="evidence" value="ECO:0007669"/>
    <property type="project" value="UniProtKB-UniRule"/>
</dbReference>
<comment type="subunit">
    <text evidence="6">Homotetramer, a dimer of dimers. One homotetramer interacts with 1 SecA dimer.</text>
</comment>
<dbReference type="EMBL" id="OBMI01000001">
    <property type="protein sequence ID" value="SOB79303.1"/>
    <property type="molecule type" value="Genomic_DNA"/>
</dbReference>
<evidence type="ECO:0000313" key="8">
    <source>
        <dbReference type="Proteomes" id="UP000219494"/>
    </source>
</evidence>
<comment type="subcellular location">
    <subcellularLocation>
        <location evidence="6">Cytoplasm</location>
    </subcellularLocation>
</comment>
<keyword evidence="5 6" id="KW-0143">Chaperone</keyword>
<keyword evidence="4 6" id="KW-0811">Translocation</keyword>
<dbReference type="HAMAP" id="MF_00821">
    <property type="entry name" value="SecB"/>
    <property type="match status" value="1"/>
</dbReference>
<keyword evidence="6" id="KW-0963">Cytoplasm</keyword>
<keyword evidence="2 6" id="KW-0813">Transport</keyword>